<keyword evidence="3" id="KW-1185">Reference proteome</keyword>
<feature type="domain" description="A-factor biosynthesis hotdog" evidence="1">
    <location>
        <begin position="212"/>
        <end position="301"/>
    </location>
</feature>
<evidence type="ECO:0000259" key="1">
    <source>
        <dbReference type="Pfam" id="PF03756"/>
    </source>
</evidence>
<evidence type="ECO:0000313" key="2">
    <source>
        <dbReference type="EMBL" id="MDL2078757.1"/>
    </source>
</evidence>
<evidence type="ECO:0000313" key="3">
    <source>
        <dbReference type="Proteomes" id="UP001241926"/>
    </source>
</evidence>
<name>A0ABT7J1M7_9ACTN</name>
<protein>
    <submittedName>
        <fullName evidence="2">ScbA/BarX family gamma-butyrolactone biosynthesis protein</fullName>
    </submittedName>
</protein>
<reference evidence="2 3" key="1">
    <citation type="submission" date="2023-05" db="EMBL/GenBank/DDBJ databases">
        <title>Streptomyces fuscus sp. nov., a brown-black pigment producing actinomyces isolated from dry sand of Sea duck farm.</title>
        <authorList>
            <person name="Xie J."/>
            <person name="Shen N."/>
        </authorList>
    </citation>
    <scope>NUCLEOTIDE SEQUENCE [LARGE SCALE GENOMIC DNA]</scope>
    <source>
        <strain evidence="2 3">GXMU-J15</strain>
    </source>
</reference>
<organism evidence="2 3">
    <name type="scientific">Streptomyces fuscus</name>
    <dbReference type="NCBI Taxonomy" id="3048495"/>
    <lineage>
        <taxon>Bacteria</taxon>
        <taxon>Bacillati</taxon>
        <taxon>Actinomycetota</taxon>
        <taxon>Actinomycetes</taxon>
        <taxon>Kitasatosporales</taxon>
        <taxon>Streptomycetaceae</taxon>
        <taxon>Streptomyces</taxon>
    </lineage>
</organism>
<proteinExistence type="predicted"/>
<gene>
    <name evidence="2" type="ORF">QNN03_20180</name>
</gene>
<feature type="domain" description="A-factor biosynthesis hotdog" evidence="1">
    <location>
        <begin position="25"/>
        <end position="158"/>
    </location>
</feature>
<comment type="caution">
    <text evidence="2">The sequence shown here is derived from an EMBL/GenBank/DDBJ whole genome shotgun (WGS) entry which is preliminary data.</text>
</comment>
<dbReference type="NCBIfam" id="NF041195">
    <property type="entry name" value="ScbA_BarX_GamBu"/>
    <property type="match status" value="1"/>
</dbReference>
<dbReference type="RefSeq" id="WP_285434016.1">
    <property type="nucleotide sequence ID" value="NZ_JASJUS010000018.1"/>
</dbReference>
<dbReference type="EMBL" id="JASJUS010000018">
    <property type="protein sequence ID" value="MDL2078757.1"/>
    <property type="molecule type" value="Genomic_DNA"/>
</dbReference>
<accession>A0ABT7J1M7</accession>
<dbReference type="Pfam" id="PF03756">
    <property type="entry name" value="AfsA"/>
    <property type="match status" value="2"/>
</dbReference>
<dbReference type="InterPro" id="IPR005509">
    <property type="entry name" value="AfsA_hotdog_dom"/>
</dbReference>
<sequence length="313" mass="34153">MFPVRPVAPVRPHILPPATAVDTRLVHRTDRKDVLPTGITKLDEGHYTVFTQWPADHRRFTDQDGNFLPSLVIESIRQAVILVAHDGLGVPLGHQFLVSTAHHRIDPALLLAPGAPDRLELDVSVHDLKHRRGIPSALEARVVIRADGEIIGTGGGECSVMTPEVYRRLRRGRTETAWPAALAAPLPAPLPPHSVGRTHACDVALSAGDLPGEWLLRADVSNPLMFDHPNDHMPAMVLLDAAQQAAHLTFGPRPFRPFSCVVSCSRYVEFDAPCTVRTDLTEETDGGWTLSVTGHQGGEQVFEILFRGSAGTR</sequence>
<dbReference type="InterPro" id="IPR047757">
    <property type="entry name" value="AfsA-like"/>
</dbReference>
<dbReference type="Proteomes" id="UP001241926">
    <property type="component" value="Unassembled WGS sequence"/>
</dbReference>